<dbReference type="SUPFAM" id="SSF160240">
    <property type="entry name" value="Cation efflux protein cytoplasmic domain-like"/>
    <property type="match status" value="1"/>
</dbReference>
<dbReference type="InterPro" id="IPR058533">
    <property type="entry name" value="Cation_efflux_TM"/>
</dbReference>
<evidence type="ECO:0000256" key="5">
    <source>
        <dbReference type="ARBA" id="ARBA00022989"/>
    </source>
</evidence>
<dbReference type="GO" id="GO:0015341">
    <property type="term" value="F:zinc efflux antiporter activity"/>
    <property type="evidence" value="ECO:0007669"/>
    <property type="project" value="TreeGrafter"/>
</dbReference>
<dbReference type="InterPro" id="IPR027469">
    <property type="entry name" value="Cation_efflux_TMD_sf"/>
</dbReference>
<keyword evidence="4 8" id="KW-0812">Transmembrane</keyword>
<name>A0A3B0S269_9ZZZZ</name>
<sequence length="320" mass="34720">MTEQTTPSHGPGRAEPIEVAKVTRAITWVSVLVALVLMVSKLFVFMLTGSVSLLASFADSSLDFFASITAFFAVRYAAEPADEEHRFGHGKAESFASLFQALLVAISAALVAREAVARLLHPQAISHGNLALAVMVLSIALTLGLVWLQEKAIKKSGSLAIAGDQAHYKADLLANISVIVGVALATFGGFGMADALVGFGIALWLLYTAWKVAQNALDQMMDRELPEAERKLIIKTVRTVKGVYSVHELRTRASGSYIHMQFHLDLDPQQTLAEAHKIVVEVERLLLETWPAADILIHPDPKGEAEPHGIRHFRGKSEPS</sequence>
<gene>
    <name evidence="11" type="ORF">MNBD_ALPHA06-933</name>
</gene>
<dbReference type="GO" id="GO:0005886">
    <property type="term" value="C:plasma membrane"/>
    <property type="evidence" value="ECO:0007669"/>
    <property type="project" value="TreeGrafter"/>
</dbReference>
<dbReference type="Gene3D" id="3.30.70.1350">
    <property type="entry name" value="Cation efflux protein, cytoplasmic domain"/>
    <property type="match status" value="1"/>
</dbReference>
<evidence type="ECO:0000259" key="10">
    <source>
        <dbReference type="Pfam" id="PF16916"/>
    </source>
</evidence>
<dbReference type="Gene3D" id="1.20.1510.10">
    <property type="entry name" value="Cation efflux protein transmembrane domain"/>
    <property type="match status" value="1"/>
</dbReference>
<keyword evidence="3" id="KW-1003">Cell membrane</keyword>
<feature type="domain" description="Cation efflux protein transmembrane" evidence="9">
    <location>
        <begin position="28"/>
        <end position="221"/>
    </location>
</feature>
<keyword evidence="2" id="KW-0813">Transport</keyword>
<organism evidence="11">
    <name type="scientific">hydrothermal vent metagenome</name>
    <dbReference type="NCBI Taxonomy" id="652676"/>
    <lineage>
        <taxon>unclassified sequences</taxon>
        <taxon>metagenomes</taxon>
        <taxon>ecological metagenomes</taxon>
    </lineage>
</organism>
<dbReference type="InterPro" id="IPR036837">
    <property type="entry name" value="Cation_efflux_CTD_sf"/>
</dbReference>
<accession>A0A3B0S269</accession>
<evidence type="ECO:0000313" key="11">
    <source>
        <dbReference type="EMBL" id="VAV97852.1"/>
    </source>
</evidence>
<dbReference type="Pfam" id="PF16916">
    <property type="entry name" value="ZT_dimer"/>
    <property type="match status" value="1"/>
</dbReference>
<dbReference type="GO" id="GO:0006882">
    <property type="term" value="P:intracellular zinc ion homeostasis"/>
    <property type="evidence" value="ECO:0007669"/>
    <property type="project" value="TreeGrafter"/>
</dbReference>
<dbReference type="InterPro" id="IPR002524">
    <property type="entry name" value="Cation_efflux"/>
</dbReference>
<feature type="transmembrane region" description="Helical" evidence="8">
    <location>
        <begin position="124"/>
        <end position="148"/>
    </location>
</feature>
<feature type="transmembrane region" description="Helical" evidence="8">
    <location>
        <begin position="25"/>
        <end position="47"/>
    </location>
</feature>
<evidence type="ECO:0000259" key="9">
    <source>
        <dbReference type="Pfam" id="PF01545"/>
    </source>
</evidence>
<evidence type="ECO:0000256" key="4">
    <source>
        <dbReference type="ARBA" id="ARBA00022692"/>
    </source>
</evidence>
<dbReference type="PANTHER" id="PTHR43840:SF41">
    <property type="entry name" value="CATION-EFFLUX PUMP FIEF"/>
    <property type="match status" value="1"/>
</dbReference>
<keyword evidence="6 8" id="KW-0472">Membrane</keyword>
<feature type="region of interest" description="Disordered" evidence="7">
    <location>
        <begin position="298"/>
        <end position="320"/>
    </location>
</feature>
<reference evidence="11" key="1">
    <citation type="submission" date="2018-06" db="EMBL/GenBank/DDBJ databases">
        <authorList>
            <person name="Zhirakovskaya E."/>
        </authorList>
    </citation>
    <scope>NUCLEOTIDE SEQUENCE</scope>
</reference>
<dbReference type="GO" id="GO:0015093">
    <property type="term" value="F:ferrous iron transmembrane transporter activity"/>
    <property type="evidence" value="ECO:0007669"/>
    <property type="project" value="TreeGrafter"/>
</dbReference>
<dbReference type="InterPro" id="IPR050291">
    <property type="entry name" value="CDF_Transporter"/>
</dbReference>
<dbReference type="PANTHER" id="PTHR43840">
    <property type="entry name" value="MITOCHONDRIAL METAL TRANSPORTER 1-RELATED"/>
    <property type="match status" value="1"/>
</dbReference>
<keyword evidence="5 8" id="KW-1133">Transmembrane helix</keyword>
<dbReference type="SUPFAM" id="SSF161111">
    <property type="entry name" value="Cation efflux protein transmembrane domain-like"/>
    <property type="match status" value="1"/>
</dbReference>
<evidence type="ECO:0000256" key="7">
    <source>
        <dbReference type="SAM" id="MobiDB-lite"/>
    </source>
</evidence>
<evidence type="ECO:0000256" key="8">
    <source>
        <dbReference type="SAM" id="Phobius"/>
    </source>
</evidence>
<dbReference type="GO" id="GO:0015086">
    <property type="term" value="F:cadmium ion transmembrane transporter activity"/>
    <property type="evidence" value="ECO:0007669"/>
    <property type="project" value="TreeGrafter"/>
</dbReference>
<feature type="domain" description="Cation efflux protein cytoplasmic" evidence="10">
    <location>
        <begin position="225"/>
        <end position="301"/>
    </location>
</feature>
<evidence type="ECO:0000256" key="2">
    <source>
        <dbReference type="ARBA" id="ARBA00022448"/>
    </source>
</evidence>
<proteinExistence type="predicted"/>
<evidence type="ECO:0000256" key="1">
    <source>
        <dbReference type="ARBA" id="ARBA00004141"/>
    </source>
</evidence>
<evidence type="ECO:0000256" key="6">
    <source>
        <dbReference type="ARBA" id="ARBA00023136"/>
    </source>
</evidence>
<protein>
    <submittedName>
        <fullName evidence="11">Ferrous-iron efflux pump FieF</fullName>
    </submittedName>
</protein>
<feature type="transmembrane region" description="Helical" evidence="8">
    <location>
        <begin position="95"/>
        <end position="112"/>
    </location>
</feature>
<evidence type="ECO:0000256" key="3">
    <source>
        <dbReference type="ARBA" id="ARBA00022475"/>
    </source>
</evidence>
<dbReference type="Pfam" id="PF01545">
    <property type="entry name" value="Cation_efflux"/>
    <property type="match status" value="1"/>
</dbReference>
<feature type="transmembrane region" description="Helical" evidence="8">
    <location>
        <begin position="172"/>
        <end position="190"/>
    </location>
</feature>
<dbReference type="AlphaFoldDB" id="A0A3B0S269"/>
<comment type="subcellular location">
    <subcellularLocation>
        <location evidence="1">Membrane</location>
        <topology evidence="1">Multi-pass membrane protein</topology>
    </subcellularLocation>
</comment>
<dbReference type="NCBIfam" id="TIGR01297">
    <property type="entry name" value="CDF"/>
    <property type="match status" value="1"/>
</dbReference>
<dbReference type="InterPro" id="IPR027470">
    <property type="entry name" value="Cation_efflux_CTD"/>
</dbReference>
<dbReference type="EMBL" id="UOEE01000251">
    <property type="protein sequence ID" value="VAV97852.1"/>
    <property type="molecule type" value="Genomic_DNA"/>
</dbReference>